<evidence type="ECO:0000313" key="3">
    <source>
        <dbReference type="EMBL" id="OAD04641.1"/>
    </source>
</evidence>
<feature type="region of interest" description="Disordered" evidence="2">
    <location>
        <begin position="235"/>
        <end position="276"/>
    </location>
</feature>
<name>A0A168MAR0_MUCCL</name>
<feature type="coiled-coil region" evidence="1">
    <location>
        <begin position="48"/>
        <end position="103"/>
    </location>
</feature>
<feature type="compositionally biased region" description="Low complexity" evidence="2">
    <location>
        <begin position="401"/>
        <end position="412"/>
    </location>
</feature>
<reference evidence="3 4" key="1">
    <citation type="submission" date="2015-06" db="EMBL/GenBank/DDBJ databases">
        <title>Expansion of signal transduction pathways in fungi by whole-genome duplication.</title>
        <authorList>
            <consortium name="DOE Joint Genome Institute"/>
            <person name="Corrochano L.M."/>
            <person name="Kuo A."/>
            <person name="Marcet-Houben M."/>
            <person name="Polaino S."/>
            <person name="Salamov A."/>
            <person name="Villalobos J.M."/>
            <person name="Alvarez M.I."/>
            <person name="Avalos J."/>
            <person name="Benito E.P."/>
            <person name="Benoit I."/>
            <person name="Burger G."/>
            <person name="Camino L.P."/>
            <person name="Canovas D."/>
            <person name="Cerda-Olmedo E."/>
            <person name="Cheng J.-F."/>
            <person name="Dominguez A."/>
            <person name="Elias M."/>
            <person name="Eslava A.P."/>
            <person name="Glaser F."/>
            <person name="Grimwood J."/>
            <person name="Gutierrez G."/>
            <person name="Heitman J."/>
            <person name="Henrissat B."/>
            <person name="Iturriaga E.A."/>
            <person name="Lang B.F."/>
            <person name="Lavin J.L."/>
            <person name="Lee S."/>
            <person name="Li W."/>
            <person name="Lindquist E."/>
            <person name="Lopez-Garcia S."/>
            <person name="Luque E.M."/>
            <person name="Marcos A.T."/>
            <person name="Martin J."/>
            <person name="Mccluskey K."/>
            <person name="Medina H.R."/>
            <person name="Miralles-Duran A."/>
            <person name="Miyazaki A."/>
            <person name="Munoz-Torres E."/>
            <person name="Oguiza J.A."/>
            <person name="Ohm R."/>
            <person name="Olmedo M."/>
            <person name="Orejas M."/>
            <person name="Ortiz-Castellanos L."/>
            <person name="Pisabarro A.G."/>
            <person name="Rodriguez-Romero J."/>
            <person name="Ruiz-Herrera J."/>
            <person name="Ruiz-Vazquez R."/>
            <person name="Sanz C."/>
            <person name="Schackwitz W."/>
            <person name="Schmutz J."/>
            <person name="Shahriari M."/>
            <person name="Shelest E."/>
            <person name="Silva-Franco F."/>
            <person name="Soanes D."/>
            <person name="Syed K."/>
            <person name="Tagua V.G."/>
            <person name="Talbot N.J."/>
            <person name="Thon M."/>
            <person name="De Vries R.P."/>
            <person name="Wiebenga A."/>
            <person name="Yadav J.S."/>
            <person name="Braun E.L."/>
            <person name="Baker S."/>
            <person name="Garre V."/>
            <person name="Horwitz B."/>
            <person name="Torres-Martinez S."/>
            <person name="Idnurm A."/>
            <person name="Herrera-Estrella A."/>
            <person name="Gabaldon T."/>
            <person name="Grigoriev I.V."/>
        </authorList>
    </citation>
    <scope>NUCLEOTIDE SEQUENCE [LARGE SCALE GENOMIC DNA]</scope>
    <source>
        <strain evidence="3 4">CBS 277.49</strain>
    </source>
</reference>
<evidence type="ECO:0000256" key="1">
    <source>
        <dbReference type="SAM" id="Coils"/>
    </source>
</evidence>
<feature type="coiled-coil region" evidence="1">
    <location>
        <begin position="135"/>
        <end position="176"/>
    </location>
</feature>
<feature type="compositionally biased region" description="Low complexity" evidence="2">
    <location>
        <begin position="364"/>
        <end position="379"/>
    </location>
</feature>
<keyword evidence="1" id="KW-0175">Coiled coil</keyword>
<dbReference type="PANTHER" id="PTHR47357:SF1">
    <property type="entry name" value="SPINDLE POLE BODY COMPONENT 110"/>
    <property type="match status" value="1"/>
</dbReference>
<feature type="compositionally biased region" description="Basic and acidic residues" evidence="2">
    <location>
        <begin position="261"/>
        <end position="270"/>
    </location>
</feature>
<accession>A0A168MAR0</accession>
<proteinExistence type="predicted"/>
<dbReference type="AlphaFoldDB" id="A0A168MAR0"/>
<dbReference type="OrthoDB" id="2238957at2759"/>
<sequence length="879" mass="98322">MSSDNQTTPTTDSEAPAAAESSSSNSNAIDVHALKERIIATNKLFKYLSDAKNELAAREAQIATLNTNLGLSIKSLQESDDKYKKSAEQVQTLESQLKAKSLQFDTLSETNKKLKSDLKTQADLAKRMGSSAAEFRIAKDQVTKLTQENHQLKEALSKLQAEKDQLDEDAMETSINHNLTVESLQEEIHELKSSLTTDDSAVVSLRLQLEMEQKKTAKANAHSKALEERLNQAHEQIKQLQHDKSQSVHASSQISQANTESADHMKRVHAEQVASLKKQIQQLNAKLERKAQEAPSTSQQQQHPDLTKKYHKLQAEYQFIKRTNAFLEQELRRALENEAEQRGFVSDSDGDDVNMELSPPPKPKSIVVPPKASALTTTRPSPPTREPIVKSRDPRIPHQPLPQQQPAAAAAAATEELLLQQKSGLIAPAPQINTTKSVKKRKSLLEKFATAKNPSRVLERAASNASAPAVSKKRAHSQVDSSEDQTSGSASTPVVSETSAPASKRTKPEYHLNHVIEGLFNKEIGSLLPTSMQEFSEIVPELLEEVQDCYARIKSPAVLSDTELVEFGHSELQLPRSMDQREKLYAWCFVSLFKVNRDEFNQLMFKLAKVISQCPPARTPFNHKLIRLVRLFIVACKAEQSFGRLRSLIYGLFRTKAFHSSIIPILLNAGIIWKESFMLEETQPQFTSLHNTFVSSIYFISCQSSSVKNMNSMYEQLSKTFHWPSKPNPILECVQDAMATLQSDYFKQLHAEDKDKFDLLTYNLITSFELAFTVLDDWNQTYDVFIRTSLWPLLNAEVIDVVAMELLGVLARLGISSDPTKPNKPGVVTLLNTFSTIIKLGEDIDPNEKHLQFAASKAMAAVAGSHRDYRKFLTSINDI</sequence>
<comment type="caution">
    <text evidence="3">The sequence shown here is derived from an EMBL/GenBank/DDBJ whole genome shotgun (WGS) entry which is preliminary data.</text>
</comment>
<gene>
    <name evidence="3" type="ORF">MUCCIDRAFT_108470</name>
</gene>
<evidence type="ECO:0000313" key="4">
    <source>
        <dbReference type="Proteomes" id="UP000077051"/>
    </source>
</evidence>
<feature type="region of interest" description="Disordered" evidence="2">
    <location>
        <begin position="456"/>
        <end position="506"/>
    </location>
</feature>
<dbReference type="Proteomes" id="UP000077051">
    <property type="component" value="Unassembled WGS sequence"/>
</dbReference>
<protein>
    <submittedName>
        <fullName evidence="3">Uncharacterized protein</fullName>
    </submittedName>
</protein>
<dbReference type="VEuPathDB" id="FungiDB:MUCCIDRAFT_108470"/>
<feature type="compositionally biased region" description="Basic and acidic residues" evidence="2">
    <location>
        <begin position="235"/>
        <end position="246"/>
    </location>
</feature>
<dbReference type="GO" id="GO:0005856">
    <property type="term" value="C:cytoskeleton"/>
    <property type="evidence" value="ECO:0007669"/>
    <property type="project" value="TreeGrafter"/>
</dbReference>
<feature type="compositionally biased region" description="Polar residues" evidence="2">
    <location>
        <begin position="1"/>
        <end position="12"/>
    </location>
</feature>
<feature type="compositionally biased region" description="Basic and acidic residues" evidence="2">
    <location>
        <begin position="387"/>
        <end position="396"/>
    </location>
</feature>
<dbReference type="STRING" id="747725.A0A168MAR0"/>
<organism evidence="3 4">
    <name type="scientific">Mucor lusitanicus CBS 277.49</name>
    <dbReference type="NCBI Taxonomy" id="747725"/>
    <lineage>
        <taxon>Eukaryota</taxon>
        <taxon>Fungi</taxon>
        <taxon>Fungi incertae sedis</taxon>
        <taxon>Mucoromycota</taxon>
        <taxon>Mucoromycotina</taxon>
        <taxon>Mucoromycetes</taxon>
        <taxon>Mucorales</taxon>
        <taxon>Mucorineae</taxon>
        <taxon>Mucoraceae</taxon>
        <taxon>Mucor</taxon>
    </lineage>
</organism>
<feature type="region of interest" description="Disordered" evidence="2">
    <location>
        <begin position="337"/>
        <end position="412"/>
    </location>
</feature>
<feature type="compositionally biased region" description="Polar residues" evidence="2">
    <location>
        <begin position="247"/>
        <end position="260"/>
    </location>
</feature>
<evidence type="ECO:0000256" key="2">
    <source>
        <dbReference type="SAM" id="MobiDB-lite"/>
    </source>
</evidence>
<keyword evidence="4" id="KW-1185">Reference proteome</keyword>
<dbReference type="EMBL" id="AMYB01000003">
    <property type="protein sequence ID" value="OAD04641.1"/>
    <property type="molecule type" value="Genomic_DNA"/>
</dbReference>
<feature type="compositionally biased region" description="Polar residues" evidence="2">
    <location>
        <begin position="478"/>
        <end position="501"/>
    </location>
</feature>
<feature type="compositionally biased region" description="Low complexity" evidence="2">
    <location>
        <begin position="13"/>
        <end position="25"/>
    </location>
</feature>
<feature type="region of interest" description="Disordered" evidence="2">
    <location>
        <begin position="1"/>
        <end position="25"/>
    </location>
</feature>
<dbReference type="GO" id="GO:0005200">
    <property type="term" value="F:structural constituent of cytoskeleton"/>
    <property type="evidence" value="ECO:0007669"/>
    <property type="project" value="TreeGrafter"/>
</dbReference>
<dbReference type="PANTHER" id="PTHR47357">
    <property type="entry name" value="COP1-INTERACTIVE PROTEIN 1"/>
    <property type="match status" value="1"/>
</dbReference>